<dbReference type="PANTHER" id="PTHR14449:SF2">
    <property type="entry name" value="FANCONI ANEMIA GROUP F PROTEIN"/>
    <property type="match status" value="1"/>
</dbReference>
<keyword evidence="2" id="KW-1185">Reference proteome</keyword>
<sequence length="466" mass="53307">MVWNYPDISLEEMMKLIKGFVDIMILASGYQSSGLLAQWDAHNIKKAFQWASFFENVLGQISSSDAYQDSVKELDAALREMTLYPSFPQGLANLSYGTLNRARNFVMAHLFHTLPLRDSHLRAFLTAIIEMDLDKHSGAEHDYLSVYLNRFNLLSERRGLVKDSVIAVEDNIATRKIGRFTDDDLTQLTLEEMFKRQSAVSCISKVGTGLDILSNAIRCCSWTDSDSSLSEEQLKHERAQASVRSADQLVDFITWNRWKSLNLSYFLNNRTVRLVSGASMIFSAPKVYWEQIFERLSTSAKCKDDDDLQEMIELMLLGCITSKWNHLIEYFISVSYDPFTISKLYHEVCSLFTGRYQSSHSKEESTDTKENAILEYLDGLVDGQLHQLWKLSPVLVAVAVPFWSPLFRLYLSEIESQFRGDSSVMRCCSCVHDRKEHGDCQLAERIWCLHIFHICGTRVMYGANSA</sequence>
<evidence type="ECO:0000313" key="2">
    <source>
        <dbReference type="Proteomes" id="UP000091857"/>
    </source>
</evidence>
<gene>
    <name evidence="1" type="ORF">MANES_13G040600v8</name>
</gene>
<organism evidence="1 2">
    <name type="scientific">Manihot esculenta</name>
    <name type="common">Cassava</name>
    <name type="synonym">Jatropha manihot</name>
    <dbReference type="NCBI Taxonomy" id="3983"/>
    <lineage>
        <taxon>Eukaryota</taxon>
        <taxon>Viridiplantae</taxon>
        <taxon>Streptophyta</taxon>
        <taxon>Embryophyta</taxon>
        <taxon>Tracheophyta</taxon>
        <taxon>Spermatophyta</taxon>
        <taxon>Magnoliopsida</taxon>
        <taxon>eudicotyledons</taxon>
        <taxon>Gunneridae</taxon>
        <taxon>Pentapetalae</taxon>
        <taxon>rosids</taxon>
        <taxon>fabids</taxon>
        <taxon>Malpighiales</taxon>
        <taxon>Euphorbiaceae</taxon>
        <taxon>Crotonoideae</taxon>
        <taxon>Manihoteae</taxon>
        <taxon>Manihot</taxon>
    </lineage>
</organism>
<dbReference type="STRING" id="3983.A0A2C9UNU8"/>
<name>A0A2C9UNU8_MANES</name>
<dbReference type="GO" id="GO:0006974">
    <property type="term" value="P:DNA damage response"/>
    <property type="evidence" value="ECO:0000318"/>
    <property type="project" value="GO_Central"/>
</dbReference>
<proteinExistence type="predicted"/>
<dbReference type="GO" id="GO:0043240">
    <property type="term" value="C:Fanconi anaemia nuclear complex"/>
    <property type="evidence" value="ECO:0000318"/>
    <property type="project" value="GO_Central"/>
</dbReference>
<dbReference type="Pfam" id="PF11107">
    <property type="entry name" value="FANCF"/>
    <property type="match status" value="1"/>
</dbReference>
<evidence type="ECO:0000313" key="1">
    <source>
        <dbReference type="EMBL" id="OAY32719.1"/>
    </source>
</evidence>
<reference evidence="2" key="1">
    <citation type="journal article" date="2016" name="Nat. Biotechnol.">
        <title>Sequencing wild and cultivated cassava and related species reveals extensive interspecific hybridization and genetic diversity.</title>
        <authorList>
            <person name="Bredeson J.V."/>
            <person name="Lyons J.B."/>
            <person name="Prochnik S.E."/>
            <person name="Wu G.A."/>
            <person name="Ha C.M."/>
            <person name="Edsinger-Gonzales E."/>
            <person name="Grimwood J."/>
            <person name="Schmutz J."/>
            <person name="Rabbi I.Y."/>
            <person name="Egesi C."/>
            <person name="Nauluvula P."/>
            <person name="Lebot V."/>
            <person name="Ndunguru J."/>
            <person name="Mkamilo G."/>
            <person name="Bart R.S."/>
            <person name="Setter T.L."/>
            <person name="Gleadow R.M."/>
            <person name="Kulakow P."/>
            <person name="Ferguson M.E."/>
            <person name="Rounsley S."/>
            <person name="Rokhsar D.S."/>
        </authorList>
    </citation>
    <scope>NUCLEOTIDE SEQUENCE [LARGE SCALE GENOMIC DNA]</scope>
    <source>
        <strain evidence="2">cv. AM560-2</strain>
    </source>
</reference>
<dbReference type="GO" id="GO:0036297">
    <property type="term" value="P:interstrand cross-link repair"/>
    <property type="evidence" value="ECO:0007669"/>
    <property type="project" value="InterPro"/>
</dbReference>
<accession>A0A2C9UNU8</accession>
<protein>
    <submittedName>
        <fullName evidence="1">Uncharacterized protein</fullName>
    </submittedName>
</protein>
<dbReference type="OrthoDB" id="1930482at2759"/>
<dbReference type="PANTHER" id="PTHR14449">
    <property type="entry name" value="FANCONI ANEMIA GROUP F PROTEIN FANCF"/>
    <property type="match status" value="1"/>
</dbReference>
<dbReference type="InterPro" id="IPR035428">
    <property type="entry name" value="FANCF"/>
</dbReference>
<dbReference type="Proteomes" id="UP000091857">
    <property type="component" value="Chromosome 13"/>
</dbReference>
<dbReference type="AlphaFoldDB" id="A0A2C9UNU8"/>
<dbReference type="Gramene" id="Manes.13G040600.1.v8.1">
    <property type="protein sequence ID" value="Manes.13G040600.1.v8.1.CDS"/>
    <property type="gene ID" value="Manes.13G040600.v8.1"/>
</dbReference>
<comment type="caution">
    <text evidence="1">The sequence shown here is derived from an EMBL/GenBank/DDBJ whole genome shotgun (WGS) entry which is preliminary data.</text>
</comment>
<dbReference type="EMBL" id="CM004399">
    <property type="protein sequence ID" value="OAY32719.1"/>
    <property type="molecule type" value="Genomic_DNA"/>
</dbReference>